<dbReference type="EMBL" id="JACRJB010000056">
    <property type="protein sequence ID" value="MBI5131820.1"/>
    <property type="molecule type" value="Genomic_DNA"/>
</dbReference>
<keyword evidence="1" id="KW-1133">Transmembrane helix</keyword>
<evidence type="ECO:0000313" key="3">
    <source>
        <dbReference type="Proteomes" id="UP000782519"/>
    </source>
</evidence>
<evidence type="ECO:0000256" key="1">
    <source>
        <dbReference type="SAM" id="Phobius"/>
    </source>
</evidence>
<name>A0A933S157_RHOPL</name>
<proteinExistence type="predicted"/>
<reference evidence="2" key="1">
    <citation type="submission" date="2020-07" db="EMBL/GenBank/DDBJ databases">
        <title>Huge and variable diversity of episymbiotic CPR bacteria and DPANN archaea in groundwater ecosystems.</title>
        <authorList>
            <person name="He C.Y."/>
            <person name="Keren R."/>
            <person name="Whittaker M."/>
            <person name="Farag I.F."/>
            <person name="Doudna J."/>
            <person name="Cate J.H.D."/>
            <person name="Banfield J.F."/>
        </authorList>
    </citation>
    <scope>NUCLEOTIDE SEQUENCE</scope>
    <source>
        <strain evidence="2">NC_groundwater_1818_Pr3_B-0.1um_66_35</strain>
    </source>
</reference>
<keyword evidence="1" id="KW-0472">Membrane</keyword>
<feature type="transmembrane region" description="Helical" evidence="1">
    <location>
        <begin position="21"/>
        <end position="44"/>
    </location>
</feature>
<organism evidence="2 3">
    <name type="scientific">Rhodopseudomonas palustris</name>
    <dbReference type="NCBI Taxonomy" id="1076"/>
    <lineage>
        <taxon>Bacteria</taxon>
        <taxon>Pseudomonadati</taxon>
        <taxon>Pseudomonadota</taxon>
        <taxon>Alphaproteobacteria</taxon>
        <taxon>Hyphomicrobiales</taxon>
        <taxon>Nitrobacteraceae</taxon>
        <taxon>Rhodopseudomonas</taxon>
    </lineage>
</organism>
<dbReference type="Proteomes" id="UP000782519">
    <property type="component" value="Unassembled WGS sequence"/>
</dbReference>
<sequence>MRQPNPTQTRAIRSVPAWPAAVLNADVLSVIAAFGLIAAIAFGAPHLRLL</sequence>
<accession>A0A933S157</accession>
<gene>
    <name evidence="2" type="ORF">HZA66_20460</name>
</gene>
<dbReference type="AlphaFoldDB" id="A0A933S157"/>
<keyword evidence="1" id="KW-0812">Transmembrane</keyword>
<comment type="caution">
    <text evidence="2">The sequence shown here is derived from an EMBL/GenBank/DDBJ whole genome shotgun (WGS) entry which is preliminary data.</text>
</comment>
<evidence type="ECO:0000313" key="2">
    <source>
        <dbReference type="EMBL" id="MBI5131820.1"/>
    </source>
</evidence>
<protein>
    <submittedName>
        <fullName evidence="2">Uncharacterized protein</fullName>
    </submittedName>
</protein>